<sequence length="445" mass="49264">MIFSLKSEKHHVKSFKLNITNGSHDKPIAFGPCSVVNGKVNLHVSKTQYVHQLKVMFECTVATKRHQKTIFSVASVLLDSQSPRSRTQGIELQAGNHMYLFAIKLPETNYPPTLHDAQYGHQVNFSLQGHLELARPGLQLHTPPVHILYLPLVTCESIAPSSPIQRQKIFQHRHNRIQIDAKLLRPACCPGDLCTIQLTTHNQSDFKIMHVELAMISSVTSQFAQQGIQRFNHTEHTQRYSIAQKHNDIYQTQLQFKIPSHCVPSAQSHQYIDIAYQLMLTIPLFASSSTNPYTSMMISLPVMIATVPSVVPAGPGPSMSSMTLLPLPRLQIPPTYQDSHGSRLATDLPSFLDQLTDSSGESPLPSPLSAFSMDGSWTDPDSHSPLLDHTDHDLMLVPPLVLPSSSPSAHLPPEPPAIVVQQDESGHLMVPTAPNPHRSRTAVLS</sequence>
<evidence type="ECO:0000313" key="2">
    <source>
        <dbReference type="EMBL" id="ORX51714.1"/>
    </source>
</evidence>
<keyword evidence="3" id="KW-1185">Reference proteome</keyword>
<dbReference type="InterPro" id="IPR014752">
    <property type="entry name" value="Arrestin-like_C"/>
</dbReference>
<evidence type="ECO:0000259" key="1">
    <source>
        <dbReference type="Pfam" id="PF02752"/>
    </source>
</evidence>
<dbReference type="AlphaFoldDB" id="A0A1X2GE64"/>
<dbReference type="Pfam" id="PF02752">
    <property type="entry name" value="Arrestin_C"/>
    <property type="match status" value="1"/>
</dbReference>
<comment type="caution">
    <text evidence="2">The sequence shown here is derived from an EMBL/GenBank/DDBJ whole genome shotgun (WGS) entry which is preliminary data.</text>
</comment>
<dbReference type="OrthoDB" id="387657at2759"/>
<name>A0A1X2GE64_9FUNG</name>
<dbReference type="SUPFAM" id="SSF81296">
    <property type="entry name" value="E set domains"/>
    <property type="match status" value="1"/>
</dbReference>
<evidence type="ECO:0000313" key="3">
    <source>
        <dbReference type="Proteomes" id="UP000242146"/>
    </source>
</evidence>
<dbReference type="Proteomes" id="UP000242146">
    <property type="component" value="Unassembled WGS sequence"/>
</dbReference>
<proteinExistence type="predicted"/>
<dbReference type="InterPro" id="IPR011022">
    <property type="entry name" value="Arrestin_C-like"/>
</dbReference>
<dbReference type="STRING" id="101127.A0A1X2GE64"/>
<protein>
    <recommendedName>
        <fullName evidence="1">Arrestin C-terminal-like domain-containing protein</fullName>
    </recommendedName>
</protein>
<gene>
    <name evidence="2" type="ORF">DM01DRAFT_1408651</name>
</gene>
<dbReference type="PANTHER" id="PTHR11188">
    <property type="entry name" value="ARRESTIN DOMAIN CONTAINING PROTEIN"/>
    <property type="match status" value="1"/>
</dbReference>
<organism evidence="2 3">
    <name type="scientific">Hesseltinella vesiculosa</name>
    <dbReference type="NCBI Taxonomy" id="101127"/>
    <lineage>
        <taxon>Eukaryota</taxon>
        <taxon>Fungi</taxon>
        <taxon>Fungi incertae sedis</taxon>
        <taxon>Mucoromycota</taxon>
        <taxon>Mucoromycotina</taxon>
        <taxon>Mucoromycetes</taxon>
        <taxon>Mucorales</taxon>
        <taxon>Cunninghamellaceae</taxon>
        <taxon>Hesseltinella</taxon>
    </lineage>
</organism>
<accession>A0A1X2GE64</accession>
<dbReference type="GO" id="GO:0015031">
    <property type="term" value="P:protein transport"/>
    <property type="evidence" value="ECO:0007669"/>
    <property type="project" value="TreeGrafter"/>
</dbReference>
<dbReference type="InterPro" id="IPR014756">
    <property type="entry name" value="Ig_E-set"/>
</dbReference>
<dbReference type="Gene3D" id="2.60.40.640">
    <property type="match status" value="2"/>
</dbReference>
<dbReference type="EMBL" id="MCGT01000020">
    <property type="protein sequence ID" value="ORX51714.1"/>
    <property type="molecule type" value="Genomic_DNA"/>
</dbReference>
<dbReference type="InterPro" id="IPR050357">
    <property type="entry name" value="Arrestin_domain-protein"/>
</dbReference>
<dbReference type="PANTHER" id="PTHR11188:SF17">
    <property type="entry name" value="FI21816P1"/>
    <property type="match status" value="1"/>
</dbReference>
<feature type="domain" description="Arrestin C-terminal-like" evidence="1">
    <location>
        <begin position="175"/>
        <end position="308"/>
    </location>
</feature>
<dbReference type="GO" id="GO:0005737">
    <property type="term" value="C:cytoplasm"/>
    <property type="evidence" value="ECO:0007669"/>
    <property type="project" value="TreeGrafter"/>
</dbReference>
<reference evidence="2 3" key="1">
    <citation type="submission" date="2016-07" db="EMBL/GenBank/DDBJ databases">
        <title>Pervasive Adenine N6-methylation of Active Genes in Fungi.</title>
        <authorList>
            <consortium name="DOE Joint Genome Institute"/>
            <person name="Mondo S.J."/>
            <person name="Dannebaum R.O."/>
            <person name="Kuo R.C."/>
            <person name="Labutti K."/>
            <person name="Haridas S."/>
            <person name="Kuo A."/>
            <person name="Salamov A."/>
            <person name="Ahrendt S.R."/>
            <person name="Lipzen A."/>
            <person name="Sullivan W."/>
            <person name="Andreopoulos W.B."/>
            <person name="Clum A."/>
            <person name="Lindquist E."/>
            <person name="Daum C."/>
            <person name="Ramamoorthy G.K."/>
            <person name="Gryganskyi A."/>
            <person name="Culley D."/>
            <person name="Magnuson J.K."/>
            <person name="James T.Y."/>
            <person name="O'Malley M.A."/>
            <person name="Stajich J.E."/>
            <person name="Spatafora J.W."/>
            <person name="Visel A."/>
            <person name="Grigoriev I.V."/>
        </authorList>
    </citation>
    <scope>NUCLEOTIDE SEQUENCE [LARGE SCALE GENOMIC DNA]</scope>
    <source>
        <strain evidence="2 3">NRRL 3301</strain>
    </source>
</reference>